<protein>
    <recommendedName>
        <fullName evidence="4">Tyrosine-protein kinase ephrin type A/B receptor-like domain-containing protein</fullName>
    </recommendedName>
</protein>
<gene>
    <name evidence="5" type="ORF">AMSG_03651</name>
</gene>
<evidence type="ECO:0000313" key="6">
    <source>
        <dbReference type="Proteomes" id="UP000054408"/>
    </source>
</evidence>
<evidence type="ECO:0000259" key="4">
    <source>
        <dbReference type="Pfam" id="PF07699"/>
    </source>
</evidence>
<feature type="domain" description="Tyrosine-protein kinase ephrin type A/B receptor-like" evidence="4">
    <location>
        <begin position="194"/>
        <end position="237"/>
    </location>
</feature>
<dbReference type="CDD" id="cd00063">
    <property type="entry name" value="FN3"/>
    <property type="match status" value="1"/>
</dbReference>
<feature type="chain" id="PRO_5005537320" description="Tyrosine-protein kinase ephrin type A/B receptor-like domain-containing protein" evidence="3">
    <location>
        <begin position="24"/>
        <end position="1316"/>
    </location>
</feature>
<feature type="transmembrane region" description="Helical" evidence="2">
    <location>
        <begin position="845"/>
        <end position="866"/>
    </location>
</feature>
<dbReference type="SUPFAM" id="SSF57184">
    <property type="entry name" value="Growth factor receptor domain"/>
    <property type="match status" value="1"/>
</dbReference>
<dbReference type="InterPro" id="IPR003961">
    <property type="entry name" value="FN3_dom"/>
</dbReference>
<accession>A0A0L0D7F0</accession>
<feature type="region of interest" description="Disordered" evidence="1">
    <location>
        <begin position="1270"/>
        <end position="1316"/>
    </location>
</feature>
<dbReference type="Proteomes" id="UP000054408">
    <property type="component" value="Unassembled WGS sequence"/>
</dbReference>
<feature type="transmembrane region" description="Helical" evidence="2">
    <location>
        <begin position="1025"/>
        <end position="1048"/>
    </location>
</feature>
<feature type="transmembrane region" description="Helical" evidence="2">
    <location>
        <begin position="720"/>
        <end position="742"/>
    </location>
</feature>
<dbReference type="InterPro" id="IPR011641">
    <property type="entry name" value="Tyr-kin_ephrin_A/B_rcpt-like"/>
</dbReference>
<reference evidence="5 6" key="1">
    <citation type="submission" date="2010-05" db="EMBL/GenBank/DDBJ databases">
        <title>The Genome Sequence of Thecamonas trahens ATCC 50062.</title>
        <authorList>
            <consortium name="The Broad Institute Genome Sequencing Platform"/>
            <person name="Russ C."/>
            <person name="Cuomo C."/>
            <person name="Shea T."/>
            <person name="Young S.K."/>
            <person name="Zeng Q."/>
            <person name="Koehrsen M."/>
            <person name="Haas B."/>
            <person name="Borodovsky M."/>
            <person name="Guigo R."/>
            <person name="Alvarado L."/>
            <person name="Berlin A."/>
            <person name="Bochicchio J."/>
            <person name="Borenstein D."/>
            <person name="Chapman S."/>
            <person name="Chen Z."/>
            <person name="Freedman E."/>
            <person name="Gellesch M."/>
            <person name="Goldberg J."/>
            <person name="Griggs A."/>
            <person name="Gujja S."/>
            <person name="Heilman E."/>
            <person name="Heiman D."/>
            <person name="Hepburn T."/>
            <person name="Howarth C."/>
            <person name="Jen D."/>
            <person name="Larson L."/>
            <person name="Mehta T."/>
            <person name="Park D."/>
            <person name="Pearson M."/>
            <person name="Roberts A."/>
            <person name="Saif S."/>
            <person name="Shenoy N."/>
            <person name="Sisk P."/>
            <person name="Stolte C."/>
            <person name="Sykes S."/>
            <person name="Thomson T."/>
            <person name="Walk T."/>
            <person name="White J."/>
            <person name="Yandava C."/>
            <person name="Burger G."/>
            <person name="Gray M.W."/>
            <person name="Holland P.W.H."/>
            <person name="King N."/>
            <person name="Lang F.B.F."/>
            <person name="Roger A.J."/>
            <person name="Ruiz-Trillo I."/>
            <person name="Lander E."/>
            <person name="Nusbaum C."/>
        </authorList>
    </citation>
    <scope>NUCLEOTIDE SEQUENCE [LARGE SCALE GENOMIC DNA]</scope>
    <source>
        <strain evidence="5 6">ATCC 50062</strain>
    </source>
</reference>
<keyword evidence="6" id="KW-1185">Reference proteome</keyword>
<dbReference type="InterPro" id="IPR009030">
    <property type="entry name" value="Growth_fac_rcpt_cys_sf"/>
</dbReference>
<dbReference type="OMA" id="CLECAPQ"/>
<keyword evidence="2" id="KW-0812">Transmembrane</keyword>
<organism evidence="5 6">
    <name type="scientific">Thecamonas trahens ATCC 50062</name>
    <dbReference type="NCBI Taxonomy" id="461836"/>
    <lineage>
        <taxon>Eukaryota</taxon>
        <taxon>Apusozoa</taxon>
        <taxon>Apusomonadida</taxon>
        <taxon>Apusomonadidae</taxon>
        <taxon>Thecamonas</taxon>
    </lineage>
</organism>
<dbReference type="OrthoDB" id="409374at2759"/>
<dbReference type="EMBL" id="GL349445">
    <property type="protein sequence ID" value="KNC47223.1"/>
    <property type="molecule type" value="Genomic_DNA"/>
</dbReference>
<feature type="compositionally biased region" description="Acidic residues" evidence="1">
    <location>
        <begin position="1307"/>
        <end position="1316"/>
    </location>
</feature>
<feature type="transmembrane region" description="Helical" evidence="2">
    <location>
        <begin position="966"/>
        <end position="985"/>
    </location>
</feature>
<dbReference type="GeneID" id="25563236"/>
<feature type="domain" description="Tyrosine-protein kinase ephrin type A/B receptor-like" evidence="4">
    <location>
        <begin position="483"/>
        <end position="524"/>
    </location>
</feature>
<feature type="transmembrane region" description="Helical" evidence="2">
    <location>
        <begin position="693"/>
        <end position="713"/>
    </location>
</feature>
<dbReference type="Pfam" id="PF07699">
    <property type="entry name" value="Ephrin_rec_like"/>
    <property type="match status" value="2"/>
</dbReference>
<dbReference type="PANTHER" id="PTHR11319:SF35">
    <property type="entry name" value="OUTER MEMBRANE PROTEIN PMPC-RELATED"/>
    <property type="match status" value="1"/>
</dbReference>
<feature type="transmembrane region" description="Helical" evidence="2">
    <location>
        <begin position="902"/>
        <end position="921"/>
    </location>
</feature>
<dbReference type="PANTHER" id="PTHR11319">
    <property type="entry name" value="G PROTEIN-COUPLED RECEPTOR-RELATED"/>
    <property type="match status" value="1"/>
</dbReference>
<feature type="transmembrane region" description="Helical" evidence="2">
    <location>
        <begin position="997"/>
        <end position="1019"/>
    </location>
</feature>
<dbReference type="Gene3D" id="2.10.50.10">
    <property type="entry name" value="Tumor Necrosis Factor Receptor, subunit A, domain 2"/>
    <property type="match status" value="3"/>
</dbReference>
<sequence>MPRLTVVVLTAALVMGTLSSVVADEPCFYSHSMPSASPPDAHILANQVALSWVTTYSSDADDCDDADIRITVFGGDGSHNVPSLNYKSKGATITGLSEGTLYTMKIFSYDEYDDGVYENYRSVTTRQFRTQCSAGKYWSGSGCIHCGPDAFRGPIDGSTYGTSCTPCHSTRSTDSIFDAGSIEVCRCRPGREPKTGTTACSDCPLNYYKAGINDNACLPCPASKITTNTRSSSGSACLCPAGKFFNAAVSPVCLDCPRNTFKASVSDATACTSCTDVGKHVTLAPGANASSACMCKPGTRVDGSTCALLRLPSGRVTLLDGASSPDNCTDCADGFFGPSCSPCPACISPSTCIDGIDGSGSCTCGANGLEPAACTECKHTGFWGPSCDQPVNCVNGLPSHGFTGTGNCIRCHSSRWDFDLDPTCNTCAEPNSLVADCSTCAAGWGNGDGGRCFPCPVGHFKDTIGPYLPCRACGAGSVQPATGATSCLACARGTFQPTGGMTACFDCPAGTSTPGPNTANAIQCLGCVLGEYKEHPGEGLCLTCPGNLTTLVTASTDRFDCSCPIGEGVVNATASQFDSGYCAPCAPGFTSPVVAYAPCEYCGEGRVWVGARTACLSCPFGGYCAGGTAGPVANGGFHPIPGVAGAFETCTPPEVCLLGGRCRLGHAGRRCAFCIPGWIKSPSSGLCEKCPSYIPYVFVALSIIGACVLVFLVRLARRNASMLSATSVGFNYLQLIGVLASFDLKWPAWVQRFFELVSAVNVDLQVFKPECLASNSSTAYRTIWGVKLASAWMLWFMLAVGYLAMIGYSLVIVESHAFQASVAARTWASWLPSLRAHNLGHMRKACINAAVMVGFVLYLLVTNTALEIFPCTKQSDGKYTMNREPQIICYSSQWRRLLGGSLFTLFFFSIAVPATLGWLLFRRRESLWKRKNLARFGLMYLRYKPTFYLMELGVLLRKFGVVVGKVVWAVLVVIAALIAQLRWHPYSSMRINRLESVMLFCASLVLFGAFIFAASGGSLASGASAFFGVFLIIVVVVSIIVIFIAIGLEIRKIRRLRAHGVVGRYALDSLDVWPVFFDKGIRVSDHTQIQVFNEDVAAAAAATGDFSFPPTSSNILMTFTSDVPVRLEAQLHLAKAFVSKRDLSRSALSYFDFCCSPSSAAVAPTHRQVVDISGKGTVHQLTIDAPHQGHYVLALVVVDLANAASFTPPPPPTGIAAAIDNITRLIDGSDTDHVLAPELVRAMMVEGGKLALKCRLTASPEWSVLDSLTRERGSTMASPSPVSAAKGPAKSIYSPDIDELGHLESGSEADAELPML</sequence>
<keyword evidence="2" id="KW-0472">Membrane</keyword>
<dbReference type="eggNOG" id="KOG1218">
    <property type="taxonomic scope" value="Eukaryota"/>
</dbReference>
<keyword evidence="3" id="KW-0732">Signal</keyword>
<feature type="transmembrane region" description="Helical" evidence="2">
    <location>
        <begin position="792"/>
        <end position="813"/>
    </location>
</feature>
<dbReference type="STRING" id="461836.A0A0L0D7F0"/>
<dbReference type="RefSeq" id="XP_013759992.1">
    <property type="nucleotide sequence ID" value="XM_013904538.1"/>
</dbReference>
<dbReference type="SMART" id="SM01411">
    <property type="entry name" value="Ephrin_rec_like"/>
    <property type="match status" value="7"/>
</dbReference>
<evidence type="ECO:0000313" key="5">
    <source>
        <dbReference type="EMBL" id="KNC47223.1"/>
    </source>
</evidence>
<proteinExistence type="predicted"/>
<name>A0A0L0D7F0_THETB</name>
<evidence type="ECO:0000256" key="1">
    <source>
        <dbReference type="SAM" id="MobiDB-lite"/>
    </source>
</evidence>
<keyword evidence="2" id="KW-1133">Transmembrane helix</keyword>
<evidence type="ECO:0000256" key="2">
    <source>
        <dbReference type="SAM" id="Phobius"/>
    </source>
</evidence>
<feature type="signal peptide" evidence="3">
    <location>
        <begin position="1"/>
        <end position="23"/>
    </location>
</feature>
<evidence type="ECO:0000256" key="3">
    <source>
        <dbReference type="SAM" id="SignalP"/>
    </source>
</evidence>